<dbReference type="RefSeq" id="WP_003862121.1">
    <property type="nucleotide sequence ID" value="NZ_CP011309.1"/>
</dbReference>
<dbReference type="AlphaFoldDB" id="A0A0F6WQ73"/>
<dbReference type="Proteomes" id="UP000034037">
    <property type="component" value="Chromosome"/>
</dbReference>
<dbReference type="InterPro" id="IPR027417">
    <property type="entry name" value="P-loop_NTPase"/>
</dbReference>
<sequence length="177" mass="19342">MITVLIDGQSGAGKTTLAGELAARTGFQLVHLDDFYPGWTGLEAASKIVACHVLDADNPGFFTWDWHNNCQSDWVSLEPGRSLIIEGCGSITAATKRKASLLGEVVTVRITGPEALRKQRALNRDPDYAPFWKVWAQQEQRHFSLGVEVDHEIVLGSDEASGRPEEIYDSLGTAQSS</sequence>
<accession>A0A0F6WQ73</accession>
<gene>
    <name evidence="1" type="ORF">YH66_05870</name>
</gene>
<dbReference type="InterPro" id="IPR025662">
    <property type="entry name" value="Sigma_54_int_dom_ATP-bd_1"/>
</dbReference>
<evidence type="ECO:0008006" key="3">
    <source>
        <dbReference type="Google" id="ProtNLM"/>
    </source>
</evidence>
<keyword evidence="2" id="KW-1185">Reference proteome</keyword>
<dbReference type="NCBIfam" id="NF005115">
    <property type="entry name" value="PRK06547.1"/>
    <property type="match status" value="1"/>
</dbReference>
<reference evidence="1 2" key="1">
    <citation type="submission" date="2015-04" db="EMBL/GenBank/DDBJ databases">
        <title>Complete Genome Sequence of Brevibacterium flavum ATCC 15168.</title>
        <authorList>
            <person name="Ahn J."/>
            <person name="Park G."/>
            <person name="Jeon W."/>
            <person name="Jang Y."/>
            <person name="Jang M."/>
            <person name="Lee H."/>
            <person name="Lee H."/>
        </authorList>
    </citation>
    <scope>NUCLEOTIDE SEQUENCE [LARGE SCALE GENOMIC DNA]</scope>
    <source>
        <strain evidence="1 2">ATCC 15168</strain>
    </source>
</reference>
<evidence type="ECO:0000313" key="1">
    <source>
        <dbReference type="EMBL" id="AKF27113.1"/>
    </source>
</evidence>
<dbReference type="PROSITE" id="PS00675">
    <property type="entry name" value="SIGMA54_INTERACT_1"/>
    <property type="match status" value="1"/>
</dbReference>
<evidence type="ECO:0000313" key="2">
    <source>
        <dbReference type="Proteomes" id="UP000034037"/>
    </source>
</evidence>
<dbReference type="EMBL" id="CP011309">
    <property type="protein sequence ID" value="AKF27113.1"/>
    <property type="molecule type" value="Genomic_DNA"/>
</dbReference>
<proteinExistence type="predicted"/>
<organism evidence="1 2">
    <name type="scientific">[Brevibacterium] flavum</name>
    <dbReference type="NCBI Taxonomy" id="92706"/>
    <lineage>
        <taxon>Bacteria</taxon>
        <taxon>Bacillati</taxon>
        <taxon>Actinomycetota</taxon>
        <taxon>Actinomycetes</taxon>
        <taxon>Mycobacteriales</taxon>
        <taxon>Corynebacteriaceae</taxon>
        <taxon>Corynebacterium</taxon>
    </lineage>
</organism>
<dbReference type="PATRIC" id="fig|92706.3.peg.1218"/>
<protein>
    <recommendedName>
        <fullName evidence="3">ATP-binding protein</fullName>
    </recommendedName>
</protein>
<name>A0A0F6WQ73_9CORY</name>
<dbReference type="HOGENOM" id="CLU_087906_2_0_11"/>
<dbReference type="SUPFAM" id="SSF52540">
    <property type="entry name" value="P-loop containing nucleoside triphosphate hydrolases"/>
    <property type="match status" value="1"/>
</dbReference>
<dbReference type="Gene3D" id="3.40.50.300">
    <property type="entry name" value="P-loop containing nucleotide triphosphate hydrolases"/>
    <property type="match status" value="1"/>
</dbReference>